<evidence type="ECO:0000313" key="1">
    <source>
        <dbReference type="EMBL" id="PZQ78234.1"/>
    </source>
</evidence>
<accession>A0A2W5QMP3</accession>
<dbReference type="AlphaFoldDB" id="A0A2W5QMP3"/>
<proteinExistence type="predicted"/>
<evidence type="ECO:0000313" key="2">
    <source>
        <dbReference type="Proteomes" id="UP000249135"/>
    </source>
</evidence>
<dbReference type="Pfam" id="PF13289">
    <property type="entry name" value="SIR2_2"/>
    <property type="match status" value="1"/>
</dbReference>
<sequence length="576" mass="61731">MPPPPAATISVRDTLDLLDNSFPDFAEGVANGRYAFWLGSGISLGVVPGLWGVVETVIEFLRANRNAADATCKFNRALVEALQLAGLNADQVAALDLSIAFKTWPKPTSEPIVLALLRNYAKLLAIRVGTESFDFLVWNVVKVPETYAAAGLQPDVAHLCLAALSLEGVATDMVSANWDPLVERAVAILTNENAALAPTVVAKPDEVQLPRNRARIIKFHGCAEKAAANEAEYRPWLVARHAQINGWCGNPRNSPFMTALIALINEKPTFMLGLSAQDGNIQHVFQTAAKQVAWDINATPPGYVFSENELGLDQRSLLENVYGNQITPANYDAVCDSARIQAFANPLLTALLLDVLAKKLAALIGLMPGPLPGHERQSLIHGIERLRNDLASATTTSVPFIVGLLERWARASQLLRAGEVTQPDVKYMPISADAIPGMAGNQDQAALGLREAAVALGLLGAGVARGDWIMDAEPATFGAGVVAVTSTRPGANRTKVYLTANAYFAMLLVGHGELDESEAPILIQAKPLMPSLSRSPLGSFGRTGVPSTREISIASMMDACVTFDELYADFRRELAI</sequence>
<reference evidence="1 2" key="1">
    <citation type="submission" date="2017-08" db="EMBL/GenBank/DDBJ databases">
        <title>Infants hospitalized years apart are colonized by the same room-sourced microbial strains.</title>
        <authorList>
            <person name="Brooks B."/>
            <person name="Olm M.R."/>
            <person name="Firek B.A."/>
            <person name="Baker R."/>
            <person name="Thomas B.C."/>
            <person name="Morowitz M.J."/>
            <person name="Banfield J.F."/>
        </authorList>
    </citation>
    <scope>NUCLEOTIDE SEQUENCE [LARGE SCALE GENOMIC DNA]</scope>
    <source>
        <strain evidence="1">S2_005_003_R2_41</strain>
    </source>
</reference>
<gene>
    <name evidence="1" type="ORF">DI563_00815</name>
</gene>
<protein>
    <submittedName>
        <fullName evidence="1">Uncharacterized protein</fullName>
    </submittedName>
</protein>
<organism evidence="1 2">
    <name type="scientific">Variovorax paradoxus</name>
    <dbReference type="NCBI Taxonomy" id="34073"/>
    <lineage>
        <taxon>Bacteria</taxon>
        <taxon>Pseudomonadati</taxon>
        <taxon>Pseudomonadota</taxon>
        <taxon>Betaproteobacteria</taxon>
        <taxon>Burkholderiales</taxon>
        <taxon>Comamonadaceae</taxon>
        <taxon>Variovorax</taxon>
    </lineage>
</organism>
<comment type="caution">
    <text evidence="1">The sequence shown here is derived from an EMBL/GenBank/DDBJ whole genome shotgun (WGS) entry which is preliminary data.</text>
</comment>
<name>A0A2W5QMP3_VARPD</name>
<dbReference type="Proteomes" id="UP000249135">
    <property type="component" value="Unassembled WGS sequence"/>
</dbReference>
<dbReference type="EMBL" id="QFPP01000003">
    <property type="protein sequence ID" value="PZQ78234.1"/>
    <property type="molecule type" value="Genomic_DNA"/>
</dbReference>